<dbReference type="HOGENOM" id="CLU_2609669_0_0_1"/>
<dbReference type="EMBL" id="CM001221">
    <property type="protein sequence ID" value="AES97281.1"/>
    <property type="molecule type" value="Genomic_DNA"/>
</dbReference>
<evidence type="ECO:0000313" key="4">
    <source>
        <dbReference type="Proteomes" id="UP000002051"/>
    </source>
</evidence>
<dbReference type="PaxDb" id="3880-AES97281"/>
<dbReference type="AlphaFoldDB" id="G7JZ96"/>
<protein>
    <submittedName>
        <fullName evidence="2 3">Uncharacterized protein</fullName>
    </submittedName>
</protein>
<evidence type="ECO:0000313" key="2">
    <source>
        <dbReference type="EMBL" id="AES97281.1"/>
    </source>
</evidence>
<gene>
    <name evidence="2" type="ordered locus">MTR_5g048190</name>
</gene>
<evidence type="ECO:0000313" key="3">
    <source>
        <dbReference type="EnsemblPlants" id="AES97281"/>
    </source>
</evidence>
<dbReference type="Proteomes" id="UP000002051">
    <property type="component" value="Chromosome 5"/>
</dbReference>
<proteinExistence type="predicted"/>
<reference evidence="2 4" key="1">
    <citation type="journal article" date="2011" name="Nature">
        <title>The Medicago genome provides insight into the evolution of rhizobial symbioses.</title>
        <authorList>
            <person name="Young N.D."/>
            <person name="Debelle F."/>
            <person name="Oldroyd G.E."/>
            <person name="Geurts R."/>
            <person name="Cannon S.B."/>
            <person name="Udvardi M.K."/>
            <person name="Benedito V.A."/>
            <person name="Mayer K.F."/>
            <person name="Gouzy J."/>
            <person name="Schoof H."/>
            <person name="Van de Peer Y."/>
            <person name="Proost S."/>
            <person name="Cook D.R."/>
            <person name="Meyers B.C."/>
            <person name="Spannagl M."/>
            <person name="Cheung F."/>
            <person name="De Mita S."/>
            <person name="Krishnakumar V."/>
            <person name="Gundlach H."/>
            <person name="Zhou S."/>
            <person name="Mudge J."/>
            <person name="Bharti A.K."/>
            <person name="Murray J.D."/>
            <person name="Naoumkina M.A."/>
            <person name="Rosen B."/>
            <person name="Silverstein K.A."/>
            <person name="Tang H."/>
            <person name="Rombauts S."/>
            <person name="Zhao P.X."/>
            <person name="Zhou P."/>
            <person name="Barbe V."/>
            <person name="Bardou P."/>
            <person name="Bechner M."/>
            <person name="Bellec A."/>
            <person name="Berger A."/>
            <person name="Berges H."/>
            <person name="Bidwell S."/>
            <person name="Bisseling T."/>
            <person name="Choisne N."/>
            <person name="Couloux A."/>
            <person name="Denny R."/>
            <person name="Deshpande S."/>
            <person name="Dai X."/>
            <person name="Doyle J.J."/>
            <person name="Dudez A.M."/>
            <person name="Farmer A.D."/>
            <person name="Fouteau S."/>
            <person name="Franken C."/>
            <person name="Gibelin C."/>
            <person name="Gish J."/>
            <person name="Goldstein S."/>
            <person name="Gonzalez A.J."/>
            <person name="Green P.J."/>
            <person name="Hallab A."/>
            <person name="Hartog M."/>
            <person name="Hua A."/>
            <person name="Humphray S.J."/>
            <person name="Jeong D.H."/>
            <person name="Jing Y."/>
            <person name="Jocker A."/>
            <person name="Kenton S.M."/>
            <person name="Kim D.J."/>
            <person name="Klee K."/>
            <person name="Lai H."/>
            <person name="Lang C."/>
            <person name="Lin S."/>
            <person name="Macmil S.L."/>
            <person name="Magdelenat G."/>
            <person name="Matthews L."/>
            <person name="McCorrison J."/>
            <person name="Monaghan E.L."/>
            <person name="Mun J.H."/>
            <person name="Najar F.Z."/>
            <person name="Nicholson C."/>
            <person name="Noirot C."/>
            <person name="O'Bleness M."/>
            <person name="Paule C.R."/>
            <person name="Poulain J."/>
            <person name="Prion F."/>
            <person name="Qin B."/>
            <person name="Qu C."/>
            <person name="Retzel E.F."/>
            <person name="Riddle C."/>
            <person name="Sallet E."/>
            <person name="Samain S."/>
            <person name="Samson N."/>
            <person name="Sanders I."/>
            <person name="Saurat O."/>
            <person name="Scarpelli C."/>
            <person name="Schiex T."/>
            <person name="Segurens B."/>
            <person name="Severin A.J."/>
            <person name="Sherrier D.J."/>
            <person name="Shi R."/>
            <person name="Sims S."/>
            <person name="Singer S.R."/>
            <person name="Sinharoy S."/>
            <person name="Sterck L."/>
            <person name="Viollet A."/>
            <person name="Wang B.B."/>
            <person name="Wang K."/>
            <person name="Wang M."/>
            <person name="Wang X."/>
            <person name="Warfsmann J."/>
            <person name="Weissenbach J."/>
            <person name="White D.D."/>
            <person name="White J.D."/>
            <person name="Wiley G.B."/>
            <person name="Wincker P."/>
            <person name="Xing Y."/>
            <person name="Yang L."/>
            <person name="Yao Z."/>
            <person name="Ying F."/>
            <person name="Zhai J."/>
            <person name="Zhou L."/>
            <person name="Zuber A."/>
            <person name="Denarie J."/>
            <person name="Dixon R.A."/>
            <person name="May G.D."/>
            <person name="Schwartz D.C."/>
            <person name="Rogers J."/>
            <person name="Quetier F."/>
            <person name="Town C.D."/>
            <person name="Roe B.A."/>
        </authorList>
    </citation>
    <scope>NUCLEOTIDE SEQUENCE [LARGE SCALE GENOMIC DNA]</scope>
    <source>
        <strain evidence="2">A17</strain>
        <strain evidence="3 4">cv. Jemalong A17</strain>
    </source>
</reference>
<feature type="region of interest" description="Disordered" evidence="1">
    <location>
        <begin position="1"/>
        <end position="26"/>
    </location>
</feature>
<keyword evidence="4" id="KW-1185">Reference proteome</keyword>
<evidence type="ECO:0000256" key="1">
    <source>
        <dbReference type="SAM" id="MobiDB-lite"/>
    </source>
</evidence>
<sequence length="79" mass="8743">MPSITKDQESEATTNSNEAEETGWITAGSDGMVRHLPDRVLRQYVYVQTIPRAPTDIDLIAADDVAQTFAEFALHVLSH</sequence>
<reference evidence="3" key="3">
    <citation type="submission" date="2015-04" db="UniProtKB">
        <authorList>
            <consortium name="EnsemblPlants"/>
        </authorList>
    </citation>
    <scope>IDENTIFICATION</scope>
    <source>
        <strain evidence="3">cv. Jemalong A17</strain>
    </source>
</reference>
<name>G7JZ96_MEDTR</name>
<dbReference type="EnsemblPlants" id="AES97281">
    <property type="protein sequence ID" value="AES97281"/>
    <property type="gene ID" value="MTR_5g048190"/>
</dbReference>
<accession>G7JZ96</accession>
<reference evidence="2 4" key="2">
    <citation type="journal article" date="2014" name="BMC Genomics">
        <title>An improved genome release (version Mt4.0) for the model legume Medicago truncatula.</title>
        <authorList>
            <person name="Tang H."/>
            <person name="Krishnakumar V."/>
            <person name="Bidwell S."/>
            <person name="Rosen B."/>
            <person name="Chan A."/>
            <person name="Zhou S."/>
            <person name="Gentzbittel L."/>
            <person name="Childs K.L."/>
            <person name="Yandell M."/>
            <person name="Gundlach H."/>
            <person name="Mayer K.F."/>
            <person name="Schwartz D.C."/>
            <person name="Town C.D."/>
        </authorList>
    </citation>
    <scope>GENOME REANNOTATION</scope>
    <source>
        <strain evidence="3 4">cv. Jemalong A17</strain>
    </source>
</reference>
<organism evidence="2 4">
    <name type="scientific">Medicago truncatula</name>
    <name type="common">Barrel medic</name>
    <name type="synonym">Medicago tribuloides</name>
    <dbReference type="NCBI Taxonomy" id="3880"/>
    <lineage>
        <taxon>Eukaryota</taxon>
        <taxon>Viridiplantae</taxon>
        <taxon>Streptophyta</taxon>
        <taxon>Embryophyta</taxon>
        <taxon>Tracheophyta</taxon>
        <taxon>Spermatophyta</taxon>
        <taxon>Magnoliopsida</taxon>
        <taxon>eudicotyledons</taxon>
        <taxon>Gunneridae</taxon>
        <taxon>Pentapetalae</taxon>
        <taxon>rosids</taxon>
        <taxon>fabids</taxon>
        <taxon>Fabales</taxon>
        <taxon>Fabaceae</taxon>
        <taxon>Papilionoideae</taxon>
        <taxon>50 kb inversion clade</taxon>
        <taxon>NPAAA clade</taxon>
        <taxon>Hologalegina</taxon>
        <taxon>IRL clade</taxon>
        <taxon>Trifolieae</taxon>
        <taxon>Medicago</taxon>
    </lineage>
</organism>